<dbReference type="InterPro" id="IPR036400">
    <property type="entry name" value="Cyt_B5-like_heme/steroid_sf"/>
</dbReference>
<keyword evidence="2" id="KW-0732">Signal</keyword>
<feature type="domain" description="Cytochrome b5 heme-binding" evidence="3">
    <location>
        <begin position="58"/>
        <end position="149"/>
    </location>
</feature>
<evidence type="ECO:0000256" key="2">
    <source>
        <dbReference type="SAM" id="SignalP"/>
    </source>
</evidence>
<evidence type="ECO:0000256" key="1">
    <source>
        <dbReference type="ARBA" id="ARBA00038357"/>
    </source>
</evidence>
<evidence type="ECO:0000259" key="3">
    <source>
        <dbReference type="SMART" id="SM01117"/>
    </source>
</evidence>
<feature type="signal peptide" evidence="2">
    <location>
        <begin position="1"/>
        <end position="18"/>
    </location>
</feature>
<dbReference type="GO" id="GO:0016020">
    <property type="term" value="C:membrane"/>
    <property type="evidence" value="ECO:0007669"/>
    <property type="project" value="TreeGrafter"/>
</dbReference>
<dbReference type="SMART" id="SM01117">
    <property type="entry name" value="Cyt-b5"/>
    <property type="match status" value="1"/>
</dbReference>
<reference evidence="4" key="1">
    <citation type="submission" date="2022-08" db="UniProtKB">
        <authorList>
            <consortium name="EnsemblMetazoa"/>
        </authorList>
    </citation>
    <scope>IDENTIFICATION</scope>
    <source>
        <strain evidence="4">05x7-T-G4-1.051#20</strain>
    </source>
</reference>
<protein>
    <recommendedName>
        <fullName evidence="3">Cytochrome b5 heme-binding domain-containing protein</fullName>
    </recommendedName>
</protein>
<comment type="similarity">
    <text evidence="1">Belongs to the cytochrome b5 family. MAPR subfamily.</text>
</comment>
<dbReference type="OMA" id="PPCNIEW"/>
<evidence type="ECO:0000313" key="4">
    <source>
        <dbReference type="EnsemblMetazoa" id="G21974.1:cds"/>
    </source>
</evidence>
<feature type="chain" id="PRO_5036454960" description="Cytochrome b5 heme-binding domain-containing protein" evidence="2">
    <location>
        <begin position="19"/>
        <end position="283"/>
    </location>
</feature>
<dbReference type="GO" id="GO:0012505">
    <property type="term" value="C:endomembrane system"/>
    <property type="evidence" value="ECO:0007669"/>
    <property type="project" value="TreeGrafter"/>
</dbReference>
<organism evidence="4 5">
    <name type="scientific">Magallana gigas</name>
    <name type="common">Pacific oyster</name>
    <name type="synonym">Crassostrea gigas</name>
    <dbReference type="NCBI Taxonomy" id="29159"/>
    <lineage>
        <taxon>Eukaryota</taxon>
        <taxon>Metazoa</taxon>
        <taxon>Spiralia</taxon>
        <taxon>Lophotrochozoa</taxon>
        <taxon>Mollusca</taxon>
        <taxon>Bivalvia</taxon>
        <taxon>Autobranchia</taxon>
        <taxon>Pteriomorphia</taxon>
        <taxon>Ostreida</taxon>
        <taxon>Ostreoidea</taxon>
        <taxon>Ostreidae</taxon>
        <taxon>Magallana</taxon>
    </lineage>
</organism>
<dbReference type="InterPro" id="IPR050577">
    <property type="entry name" value="MAPR/NEUFC/NENF-like"/>
</dbReference>
<dbReference type="EnsemblMetazoa" id="G21974.1">
    <property type="protein sequence ID" value="G21974.1:cds"/>
    <property type="gene ID" value="G21974"/>
</dbReference>
<accession>A0A8W8K169</accession>
<dbReference type="PANTHER" id="PTHR10281">
    <property type="entry name" value="MEMBRANE-ASSOCIATED PROGESTERONE RECEPTOR COMPONENT-RELATED"/>
    <property type="match status" value="1"/>
</dbReference>
<sequence length="283" mass="32352">MSFKNLLVLISCVVGAAALLLCLDIFKPQREKLISLLPANLKDRVFGDLGATPKDRLFTLNELERYRGQVYLAILGQVFDVTKGRKHYGPGGTYHFFTEYAGTRAFASGDFSPQGLTENLDGLSLEDIQKISDWVNFYHKQYTYKGKLTGHFYDMNGNPTKAMNNFERLLEQAKKKPKYRDEDRKRFPRCITHYEVGFGRKMMCSKNSHGIKRDWIGVLRQYYQPGDSHTRCACVRDKGRPFSGDSSSNNGDLNHPYLKVYEGCKPTATSCYIEDTNLDLTIY</sequence>
<keyword evidence="5" id="KW-1185">Reference proteome</keyword>
<dbReference type="InterPro" id="IPR001199">
    <property type="entry name" value="Cyt_B5-like_heme/steroid-bd"/>
</dbReference>
<dbReference type="Proteomes" id="UP000005408">
    <property type="component" value="Unassembled WGS sequence"/>
</dbReference>
<dbReference type="OrthoDB" id="10257697at2759"/>
<name>A0A8W8K169_MAGGI</name>
<dbReference type="SUPFAM" id="SSF55856">
    <property type="entry name" value="Cytochrome b5-like heme/steroid binding domain"/>
    <property type="match status" value="1"/>
</dbReference>
<dbReference type="AlphaFoldDB" id="A0A8W8K169"/>
<dbReference type="PANTHER" id="PTHR10281:SF4">
    <property type="entry name" value="NEUFERRICIN"/>
    <property type="match status" value="1"/>
</dbReference>
<dbReference type="Gene3D" id="3.10.120.10">
    <property type="entry name" value="Cytochrome b5-like heme/steroid binding domain"/>
    <property type="match status" value="1"/>
</dbReference>
<proteinExistence type="inferred from homology"/>
<evidence type="ECO:0000313" key="5">
    <source>
        <dbReference type="Proteomes" id="UP000005408"/>
    </source>
</evidence>